<name>A0A6P1EA22_LENHI</name>
<dbReference type="SMR" id="A0A6P1EA22"/>
<dbReference type="Proteomes" id="UP000465035">
    <property type="component" value="Chromosome"/>
</dbReference>
<reference evidence="2 3" key="1">
    <citation type="submission" date="2019-12" db="EMBL/GenBank/DDBJ databases">
        <title>Lactobacillus hilgardii FLUB.</title>
        <authorList>
            <person name="Gustaw K."/>
        </authorList>
    </citation>
    <scope>NUCLEOTIDE SEQUENCE [LARGE SCALE GENOMIC DNA]</scope>
    <source>
        <strain evidence="2 3">FLUB</strain>
    </source>
</reference>
<sequence length="165" mass="19076">MKPTFTYAEITDLPKIVDIYNETIASRMVTADLEPVSVASKRSWFNAFNHEHRPIWKIILNDQIAGWVSLESFYGRPAYHHTVEISIYIGAEFRHHGLGQQALDFVATQLKDLKIDTIVSFIFAHNLPSLGLFKKNGFQTWGHLPEVAELDDQRRDLDILGRRYY</sequence>
<protein>
    <submittedName>
        <fullName evidence="2">GNAT family N-acetyltransferase</fullName>
    </submittedName>
</protein>
<gene>
    <name evidence="2" type="ORF">GQR93_04745</name>
</gene>
<dbReference type="Gene3D" id="3.40.630.30">
    <property type="match status" value="1"/>
</dbReference>
<dbReference type="InterPro" id="IPR016181">
    <property type="entry name" value="Acyl_CoA_acyltransferase"/>
</dbReference>
<dbReference type="InterPro" id="IPR000182">
    <property type="entry name" value="GNAT_dom"/>
</dbReference>
<dbReference type="AlphaFoldDB" id="A0A6P1EA22"/>
<dbReference type="SUPFAM" id="SSF55729">
    <property type="entry name" value="Acyl-CoA N-acyltransferases (Nat)"/>
    <property type="match status" value="1"/>
</dbReference>
<dbReference type="GO" id="GO:0016747">
    <property type="term" value="F:acyltransferase activity, transferring groups other than amino-acyl groups"/>
    <property type="evidence" value="ECO:0007669"/>
    <property type="project" value="InterPro"/>
</dbReference>
<feature type="domain" description="N-acetyltransferase" evidence="1">
    <location>
        <begin position="3"/>
        <end position="156"/>
    </location>
</feature>
<dbReference type="RefSeq" id="WP_003552829.1">
    <property type="nucleotide sequence ID" value="NZ_CABKOL010000106.1"/>
</dbReference>
<dbReference type="PROSITE" id="PS51186">
    <property type="entry name" value="GNAT"/>
    <property type="match status" value="1"/>
</dbReference>
<dbReference type="GeneID" id="69057659"/>
<dbReference type="CDD" id="cd04301">
    <property type="entry name" value="NAT_SF"/>
    <property type="match status" value="1"/>
</dbReference>
<proteinExistence type="predicted"/>
<keyword evidence="2" id="KW-0808">Transferase</keyword>
<accession>A0A6P1EA22</accession>
<evidence type="ECO:0000313" key="2">
    <source>
        <dbReference type="EMBL" id="QHB51573.1"/>
    </source>
</evidence>
<evidence type="ECO:0000259" key="1">
    <source>
        <dbReference type="PROSITE" id="PS51186"/>
    </source>
</evidence>
<evidence type="ECO:0000313" key="3">
    <source>
        <dbReference type="Proteomes" id="UP000465035"/>
    </source>
</evidence>
<dbReference type="PANTHER" id="PTHR43415">
    <property type="entry name" value="SPERMIDINE N(1)-ACETYLTRANSFERASE"/>
    <property type="match status" value="1"/>
</dbReference>
<dbReference type="PANTHER" id="PTHR43415:SF3">
    <property type="entry name" value="GNAT-FAMILY ACETYLTRANSFERASE"/>
    <property type="match status" value="1"/>
</dbReference>
<dbReference type="EMBL" id="CP047121">
    <property type="protein sequence ID" value="QHB51573.1"/>
    <property type="molecule type" value="Genomic_DNA"/>
</dbReference>
<organism evidence="2 3">
    <name type="scientific">Lentilactobacillus hilgardii</name>
    <name type="common">Lactobacillus hilgardii</name>
    <dbReference type="NCBI Taxonomy" id="1588"/>
    <lineage>
        <taxon>Bacteria</taxon>
        <taxon>Bacillati</taxon>
        <taxon>Bacillota</taxon>
        <taxon>Bacilli</taxon>
        <taxon>Lactobacillales</taxon>
        <taxon>Lactobacillaceae</taxon>
        <taxon>Lentilactobacillus</taxon>
    </lineage>
</organism>
<dbReference type="Pfam" id="PF13302">
    <property type="entry name" value="Acetyltransf_3"/>
    <property type="match status" value="1"/>
</dbReference>